<dbReference type="PANTHER" id="PTHR30269:SF37">
    <property type="entry name" value="MEMBRANE TRANSPORTER PROTEIN"/>
    <property type="match status" value="1"/>
</dbReference>
<name>A0A194AG85_9BACT</name>
<keyword evidence="3" id="KW-0813">Transport</keyword>
<dbReference type="EMBL" id="BDFE01000009">
    <property type="protein sequence ID" value="GAU08220.1"/>
    <property type="molecule type" value="Genomic_DNA"/>
</dbReference>
<reference evidence="10" key="1">
    <citation type="submission" date="2016-06" db="EMBL/GenBank/DDBJ databases">
        <title>Draft genome sequence of Desulfoplanes formicivorans strain Pf12B.</title>
        <authorList>
            <person name="Watanabe M."/>
            <person name="Kojima H."/>
            <person name="Fukui M."/>
        </authorList>
    </citation>
    <scope>NUCLEOTIDE SEQUENCE [LARGE SCALE GENOMIC DNA]</scope>
    <source>
        <strain evidence="10">Pf12B</strain>
    </source>
</reference>
<comment type="caution">
    <text evidence="9">The sequence shown here is derived from an EMBL/GenBank/DDBJ whole genome shotgun (WGS) entry which is preliminary data.</text>
</comment>
<dbReference type="InterPro" id="IPR052017">
    <property type="entry name" value="TSUP"/>
</dbReference>
<dbReference type="Pfam" id="PF01925">
    <property type="entry name" value="TauE"/>
    <property type="match status" value="1"/>
</dbReference>
<keyword evidence="6 8" id="KW-1133">Transmembrane helix</keyword>
<organism evidence="9 10">
    <name type="scientific">Desulfoplanes formicivorans</name>
    <dbReference type="NCBI Taxonomy" id="1592317"/>
    <lineage>
        <taxon>Bacteria</taxon>
        <taxon>Pseudomonadati</taxon>
        <taxon>Thermodesulfobacteriota</taxon>
        <taxon>Desulfovibrionia</taxon>
        <taxon>Desulfovibrionales</taxon>
        <taxon>Desulfoplanaceae</taxon>
        <taxon>Desulfoplanes</taxon>
    </lineage>
</organism>
<dbReference type="InterPro" id="IPR002781">
    <property type="entry name" value="TM_pro_TauE-like"/>
</dbReference>
<comment type="similarity">
    <text evidence="2 8">Belongs to the 4-toluene sulfonate uptake permease (TSUP) (TC 2.A.102) family.</text>
</comment>
<evidence type="ECO:0000256" key="5">
    <source>
        <dbReference type="ARBA" id="ARBA00022692"/>
    </source>
</evidence>
<evidence type="ECO:0000256" key="6">
    <source>
        <dbReference type="ARBA" id="ARBA00022989"/>
    </source>
</evidence>
<feature type="transmembrane region" description="Helical" evidence="8">
    <location>
        <begin position="193"/>
        <end position="213"/>
    </location>
</feature>
<gene>
    <name evidence="9" type="ORF">DPF_0923</name>
</gene>
<dbReference type="Proteomes" id="UP000095200">
    <property type="component" value="Unassembled WGS sequence"/>
</dbReference>
<feature type="transmembrane region" description="Helical" evidence="8">
    <location>
        <begin position="130"/>
        <end position="153"/>
    </location>
</feature>
<accession>A0A194AG85</accession>
<protein>
    <recommendedName>
        <fullName evidence="8">Probable membrane transporter protein</fullName>
    </recommendedName>
</protein>
<evidence type="ECO:0000313" key="9">
    <source>
        <dbReference type="EMBL" id="GAU08220.1"/>
    </source>
</evidence>
<keyword evidence="5 8" id="KW-0812">Transmembrane</keyword>
<feature type="transmembrane region" description="Helical" evidence="8">
    <location>
        <begin position="103"/>
        <end position="123"/>
    </location>
</feature>
<evidence type="ECO:0000256" key="3">
    <source>
        <dbReference type="ARBA" id="ARBA00022448"/>
    </source>
</evidence>
<feature type="transmembrane region" description="Helical" evidence="8">
    <location>
        <begin position="165"/>
        <end position="186"/>
    </location>
</feature>
<evidence type="ECO:0000256" key="4">
    <source>
        <dbReference type="ARBA" id="ARBA00022475"/>
    </source>
</evidence>
<evidence type="ECO:0000256" key="8">
    <source>
        <dbReference type="RuleBase" id="RU363041"/>
    </source>
</evidence>
<feature type="transmembrane region" description="Helical" evidence="8">
    <location>
        <begin position="78"/>
        <end position="97"/>
    </location>
</feature>
<keyword evidence="10" id="KW-1185">Reference proteome</keyword>
<evidence type="ECO:0000256" key="2">
    <source>
        <dbReference type="ARBA" id="ARBA00009142"/>
    </source>
</evidence>
<evidence type="ECO:0000313" key="10">
    <source>
        <dbReference type="Proteomes" id="UP000095200"/>
    </source>
</evidence>
<dbReference type="RefSeq" id="WP_176724165.1">
    <property type="nucleotide sequence ID" value="NZ_BDFE01000009.1"/>
</dbReference>
<evidence type="ECO:0000256" key="1">
    <source>
        <dbReference type="ARBA" id="ARBA00004651"/>
    </source>
</evidence>
<dbReference type="AlphaFoldDB" id="A0A194AG85"/>
<feature type="transmembrane region" description="Helical" evidence="8">
    <location>
        <begin position="46"/>
        <end position="66"/>
    </location>
</feature>
<keyword evidence="4 8" id="KW-1003">Cell membrane</keyword>
<sequence length="242" mass="25263">MYGFGITTHQFILAFCIAVFGAFGNGLAGFGLALLIGPFLLMINPAFFPGPIILLVGLITTMVMIRERKAVSCSCVKQALGGFIPGTALAALIAARLPEREIALLFGGLIFVAVGMSLVGPAIRPGKKILFSAGVLGGFMGTLSGVSMPPLALALQNRPGPELRGTIACVGFLSVILSTIALALVGRLGIKELQLALCLAPGVVLGYVFSFPVAEYFDKRCTRPAVFLLSSISAVAMIVRYV</sequence>
<proteinExistence type="inferred from homology"/>
<dbReference type="GO" id="GO:0005886">
    <property type="term" value="C:plasma membrane"/>
    <property type="evidence" value="ECO:0007669"/>
    <property type="project" value="UniProtKB-SubCell"/>
</dbReference>
<keyword evidence="7 8" id="KW-0472">Membrane</keyword>
<dbReference type="PANTHER" id="PTHR30269">
    <property type="entry name" value="TRANSMEMBRANE PROTEIN YFCA"/>
    <property type="match status" value="1"/>
</dbReference>
<evidence type="ECO:0000256" key="7">
    <source>
        <dbReference type="ARBA" id="ARBA00023136"/>
    </source>
</evidence>
<comment type="subcellular location">
    <subcellularLocation>
        <location evidence="1 8">Cell membrane</location>
        <topology evidence="1 8">Multi-pass membrane protein</topology>
    </subcellularLocation>
</comment>
<feature type="transmembrane region" description="Helical" evidence="8">
    <location>
        <begin position="12"/>
        <end position="40"/>
    </location>
</feature>
<feature type="transmembrane region" description="Helical" evidence="8">
    <location>
        <begin position="225"/>
        <end position="241"/>
    </location>
</feature>